<dbReference type="PANTHER" id="PTHR30537:SF5">
    <property type="entry name" value="HTH-TYPE TRANSCRIPTIONAL ACTIVATOR TTDR-RELATED"/>
    <property type="match status" value="1"/>
</dbReference>
<dbReference type="Pfam" id="PF03466">
    <property type="entry name" value="LysR_substrate"/>
    <property type="match status" value="1"/>
</dbReference>
<dbReference type="Gene3D" id="1.10.10.10">
    <property type="entry name" value="Winged helix-like DNA-binding domain superfamily/Winged helix DNA-binding domain"/>
    <property type="match status" value="1"/>
</dbReference>
<dbReference type="GO" id="GO:0003677">
    <property type="term" value="F:DNA binding"/>
    <property type="evidence" value="ECO:0007669"/>
    <property type="project" value="UniProtKB-KW"/>
</dbReference>
<dbReference type="Proteomes" id="UP000309389">
    <property type="component" value="Unassembled WGS sequence"/>
</dbReference>
<dbReference type="FunFam" id="1.10.10.10:FF:000001">
    <property type="entry name" value="LysR family transcriptional regulator"/>
    <property type="match status" value="1"/>
</dbReference>
<dbReference type="AlphaFoldDB" id="A0A4T3F346"/>
<dbReference type="PROSITE" id="PS50931">
    <property type="entry name" value="HTH_LYSR"/>
    <property type="match status" value="1"/>
</dbReference>
<dbReference type="InterPro" id="IPR058163">
    <property type="entry name" value="LysR-type_TF_proteobact-type"/>
</dbReference>
<gene>
    <name evidence="6" type="ORF">E5222_01395</name>
</gene>
<dbReference type="RefSeq" id="WP_136691809.1">
    <property type="nucleotide sequence ID" value="NZ_SSHH01000001.1"/>
</dbReference>
<dbReference type="EMBL" id="SSHH01000001">
    <property type="protein sequence ID" value="TIX51161.1"/>
    <property type="molecule type" value="Genomic_DNA"/>
</dbReference>
<evidence type="ECO:0000313" key="6">
    <source>
        <dbReference type="EMBL" id="TIX51161.1"/>
    </source>
</evidence>
<keyword evidence="3" id="KW-0238">DNA-binding</keyword>
<dbReference type="PANTHER" id="PTHR30537">
    <property type="entry name" value="HTH-TYPE TRANSCRIPTIONAL REGULATOR"/>
    <property type="match status" value="1"/>
</dbReference>
<dbReference type="GO" id="GO:0003700">
    <property type="term" value="F:DNA-binding transcription factor activity"/>
    <property type="evidence" value="ECO:0007669"/>
    <property type="project" value="InterPro"/>
</dbReference>
<evidence type="ECO:0000256" key="2">
    <source>
        <dbReference type="ARBA" id="ARBA00023015"/>
    </source>
</evidence>
<evidence type="ECO:0000256" key="1">
    <source>
        <dbReference type="ARBA" id="ARBA00009437"/>
    </source>
</evidence>
<comment type="caution">
    <text evidence="6">The sequence shown here is derived from an EMBL/GenBank/DDBJ whole genome shotgun (WGS) entry which is preliminary data.</text>
</comment>
<dbReference type="OrthoDB" id="9786526at2"/>
<sequence>MKLDGIVAFVAVADNGSINGAARLLGVSRSTVSERLIELEHSLGTKLMIRNSRSHTLTEDGNALLERARRIVAETNEAKEDVARRRGEVSGPLRLVVPRAFGDLHLGPALYDFMALYPQVKVTADFDDRIGDLGTSFDALVRISPVPLPNLATEELAFSRRTLVAAPSYLDRCGRPGSVDELQEHQAIHYLDRGPNDWSFEAEIERVVAHVTPRLRVSSCYAMRDAAIAGLGIAWLPTFHSFRAIKAGKLELLNIGVDPDITPILIAFHREHGPSVKLRALIDHLKLAFGSPPYWDEGLAIPRADIVA</sequence>
<dbReference type="SUPFAM" id="SSF46785">
    <property type="entry name" value="Winged helix' DNA-binding domain"/>
    <property type="match status" value="1"/>
</dbReference>
<evidence type="ECO:0000256" key="3">
    <source>
        <dbReference type="ARBA" id="ARBA00023125"/>
    </source>
</evidence>
<keyword evidence="4" id="KW-0804">Transcription</keyword>
<dbReference type="InterPro" id="IPR036390">
    <property type="entry name" value="WH_DNA-bd_sf"/>
</dbReference>
<proteinExistence type="inferred from homology"/>
<reference evidence="6 7" key="1">
    <citation type="submission" date="2019-04" db="EMBL/GenBank/DDBJ databases">
        <title>Altererythrobacter aquimixticola sp. nov., isolated from sediment of junction between the ocean and a freshwater spring.</title>
        <authorList>
            <person name="Yoon J.-H."/>
        </authorList>
    </citation>
    <scope>NUCLEOTIDE SEQUENCE [LARGE SCALE GENOMIC DNA]</scope>
    <source>
        <strain evidence="6 7">SSKS-13</strain>
    </source>
</reference>
<organism evidence="6 7">
    <name type="scientific">Alteraurantiacibacter aquimixticola</name>
    <dbReference type="NCBI Taxonomy" id="2489173"/>
    <lineage>
        <taxon>Bacteria</taxon>
        <taxon>Pseudomonadati</taxon>
        <taxon>Pseudomonadota</taxon>
        <taxon>Alphaproteobacteria</taxon>
        <taxon>Sphingomonadales</taxon>
        <taxon>Erythrobacteraceae</taxon>
        <taxon>Alteraurantiacibacter</taxon>
    </lineage>
</organism>
<accession>A0A4T3F346</accession>
<evidence type="ECO:0000256" key="4">
    <source>
        <dbReference type="ARBA" id="ARBA00023163"/>
    </source>
</evidence>
<keyword evidence="7" id="KW-1185">Reference proteome</keyword>
<dbReference type="CDD" id="cd08422">
    <property type="entry name" value="PBP2_CrgA_like"/>
    <property type="match status" value="1"/>
</dbReference>
<dbReference type="InterPro" id="IPR000847">
    <property type="entry name" value="LysR_HTH_N"/>
</dbReference>
<comment type="similarity">
    <text evidence="1">Belongs to the LysR transcriptional regulatory family.</text>
</comment>
<dbReference type="Gene3D" id="3.40.190.290">
    <property type="match status" value="1"/>
</dbReference>
<protein>
    <submittedName>
        <fullName evidence="6">LysR family transcriptional regulator</fullName>
    </submittedName>
</protein>
<evidence type="ECO:0000313" key="7">
    <source>
        <dbReference type="Proteomes" id="UP000309389"/>
    </source>
</evidence>
<keyword evidence="2" id="KW-0805">Transcription regulation</keyword>
<evidence type="ECO:0000259" key="5">
    <source>
        <dbReference type="PROSITE" id="PS50931"/>
    </source>
</evidence>
<dbReference type="Pfam" id="PF00126">
    <property type="entry name" value="HTH_1"/>
    <property type="match status" value="1"/>
</dbReference>
<name>A0A4T3F346_9SPHN</name>
<dbReference type="SUPFAM" id="SSF53850">
    <property type="entry name" value="Periplasmic binding protein-like II"/>
    <property type="match status" value="1"/>
</dbReference>
<dbReference type="InterPro" id="IPR005119">
    <property type="entry name" value="LysR_subst-bd"/>
</dbReference>
<feature type="domain" description="HTH lysR-type" evidence="5">
    <location>
        <begin position="1"/>
        <end position="58"/>
    </location>
</feature>
<dbReference type="InterPro" id="IPR036388">
    <property type="entry name" value="WH-like_DNA-bd_sf"/>
</dbReference>